<reference evidence="1" key="1">
    <citation type="submission" date="2014-09" db="EMBL/GenBank/DDBJ databases">
        <authorList>
            <person name="Magalhaes I.L.F."/>
            <person name="Oliveira U."/>
            <person name="Santos F.R."/>
            <person name="Vidigal T.H.D.A."/>
            <person name="Brescovit A.D."/>
            <person name="Santos A.J."/>
        </authorList>
    </citation>
    <scope>NUCLEOTIDE SEQUENCE</scope>
    <source>
        <tissue evidence="1">Shoot tissue taken approximately 20 cm above the soil surface</tissue>
    </source>
</reference>
<protein>
    <submittedName>
        <fullName evidence="1">Uncharacterized protein</fullName>
    </submittedName>
</protein>
<name>A0A0A9FIH6_ARUDO</name>
<reference evidence="1" key="2">
    <citation type="journal article" date="2015" name="Data Brief">
        <title>Shoot transcriptome of the giant reed, Arundo donax.</title>
        <authorList>
            <person name="Barrero R.A."/>
            <person name="Guerrero F.D."/>
            <person name="Moolhuijzen P."/>
            <person name="Goolsby J.A."/>
            <person name="Tidwell J."/>
            <person name="Bellgard S.E."/>
            <person name="Bellgard M.I."/>
        </authorList>
    </citation>
    <scope>NUCLEOTIDE SEQUENCE</scope>
    <source>
        <tissue evidence="1">Shoot tissue taken approximately 20 cm above the soil surface</tissue>
    </source>
</reference>
<dbReference type="AlphaFoldDB" id="A0A0A9FIH6"/>
<accession>A0A0A9FIH6</accession>
<dbReference type="EMBL" id="GBRH01187955">
    <property type="protein sequence ID" value="JAE09941.1"/>
    <property type="molecule type" value="Transcribed_RNA"/>
</dbReference>
<proteinExistence type="predicted"/>
<sequence>MACSMVEQAALSSEQQQQFAWLNKYDQVTVPDQVFGRAVGAQAVKIASYRRYLYYYIQLRKPYSKINHYCVKLSVFIKGLLVCIRSPRHDSHTGETLIYYVSISVYMSISVASPSNKRK</sequence>
<organism evidence="1">
    <name type="scientific">Arundo donax</name>
    <name type="common">Giant reed</name>
    <name type="synonym">Donax arundinaceus</name>
    <dbReference type="NCBI Taxonomy" id="35708"/>
    <lineage>
        <taxon>Eukaryota</taxon>
        <taxon>Viridiplantae</taxon>
        <taxon>Streptophyta</taxon>
        <taxon>Embryophyta</taxon>
        <taxon>Tracheophyta</taxon>
        <taxon>Spermatophyta</taxon>
        <taxon>Magnoliopsida</taxon>
        <taxon>Liliopsida</taxon>
        <taxon>Poales</taxon>
        <taxon>Poaceae</taxon>
        <taxon>PACMAD clade</taxon>
        <taxon>Arundinoideae</taxon>
        <taxon>Arundineae</taxon>
        <taxon>Arundo</taxon>
    </lineage>
</organism>
<evidence type="ECO:0000313" key="1">
    <source>
        <dbReference type="EMBL" id="JAE09941.1"/>
    </source>
</evidence>